<dbReference type="NCBIfam" id="TIGR00229">
    <property type="entry name" value="sensory_box"/>
    <property type="match status" value="1"/>
</dbReference>
<dbReference type="PROSITE" id="PS50113">
    <property type="entry name" value="PAC"/>
    <property type="match status" value="1"/>
</dbReference>
<dbReference type="InterPro" id="IPR035965">
    <property type="entry name" value="PAS-like_dom_sf"/>
</dbReference>
<evidence type="ECO:0000313" key="17">
    <source>
        <dbReference type="Proteomes" id="UP001596378"/>
    </source>
</evidence>
<keyword evidence="5" id="KW-0597">Phosphoprotein</keyword>
<evidence type="ECO:0000256" key="3">
    <source>
        <dbReference type="ARBA" id="ARBA00012438"/>
    </source>
</evidence>
<evidence type="ECO:0000256" key="12">
    <source>
        <dbReference type="SAM" id="Phobius"/>
    </source>
</evidence>
<dbReference type="EMBL" id="JBHTAI010000020">
    <property type="protein sequence ID" value="MFC7152129.1"/>
    <property type="molecule type" value="Genomic_DNA"/>
</dbReference>
<dbReference type="Pfam" id="PF08448">
    <property type="entry name" value="PAS_4"/>
    <property type="match status" value="1"/>
</dbReference>
<dbReference type="Gene3D" id="1.10.287.130">
    <property type="match status" value="1"/>
</dbReference>
<dbReference type="PANTHER" id="PTHR43711:SF26">
    <property type="entry name" value="SENSOR HISTIDINE KINASE RCSC"/>
    <property type="match status" value="1"/>
</dbReference>
<feature type="domain" description="Histidine kinase" evidence="13">
    <location>
        <begin position="585"/>
        <end position="801"/>
    </location>
</feature>
<dbReference type="PANTHER" id="PTHR43711">
    <property type="entry name" value="TWO-COMPONENT HISTIDINE KINASE"/>
    <property type="match status" value="1"/>
</dbReference>
<evidence type="ECO:0000259" key="13">
    <source>
        <dbReference type="PROSITE" id="PS50109"/>
    </source>
</evidence>
<reference evidence="17" key="1">
    <citation type="journal article" date="2019" name="Int. J. Syst. Evol. Microbiol.">
        <title>The Global Catalogue of Microorganisms (GCM) 10K type strain sequencing project: providing services to taxonomists for standard genome sequencing and annotation.</title>
        <authorList>
            <consortium name="The Broad Institute Genomics Platform"/>
            <consortium name="The Broad Institute Genome Sequencing Center for Infectious Disease"/>
            <person name="Wu L."/>
            <person name="Ma J."/>
        </authorList>
    </citation>
    <scope>NUCLEOTIDE SEQUENCE [LARGE SCALE GENOMIC DNA]</scope>
    <source>
        <strain evidence="17">KCTC 12907</strain>
    </source>
</reference>
<comment type="caution">
    <text evidence="16">The sequence shown here is derived from an EMBL/GenBank/DDBJ whole genome shotgun (WGS) entry which is preliminary data.</text>
</comment>
<name>A0ABW2FJG5_9BACL</name>
<evidence type="ECO:0000256" key="7">
    <source>
        <dbReference type="ARBA" id="ARBA00022741"/>
    </source>
</evidence>
<protein>
    <recommendedName>
        <fullName evidence="3">histidine kinase</fullName>
        <ecNumber evidence="3">2.7.13.3</ecNumber>
    </recommendedName>
</protein>
<accession>A0ABW2FJG5</accession>
<evidence type="ECO:0000256" key="9">
    <source>
        <dbReference type="ARBA" id="ARBA00022840"/>
    </source>
</evidence>
<dbReference type="Pfam" id="PF02518">
    <property type="entry name" value="HATPase_c"/>
    <property type="match status" value="1"/>
</dbReference>
<dbReference type="InterPro" id="IPR003594">
    <property type="entry name" value="HATPase_dom"/>
</dbReference>
<evidence type="ECO:0000259" key="14">
    <source>
        <dbReference type="PROSITE" id="PS50113"/>
    </source>
</evidence>
<evidence type="ECO:0000256" key="11">
    <source>
        <dbReference type="ARBA" id="ARBA00023136"/>
    </source>
</evidence>
<dbReference type="Gene3D" id="6.10.340.10">
    <property type="match status" value="1"/>
</dbReference>
<dbReference type="CDD" id="cd00082">
    <property type="entry name" value="HisKA"/>
    <property type="match status" value="1"/>
</dbReference>
<dbReference type="InterPro" id="IPR050736">
    <property type="entry name" value="Sensor_HK_Regulatory"/>
</dbReference>
<keyword evidence="12" id="KW-0812">Transmembrane</keyword>
<evidence type="ECO:0000313" key="16">
    <source>
        <dbReference type="EMBL" id="MFC7152129.1"/>
    </source>
</evidence>
<dbReference type="PRINTS" id="PR00344">
    <property type="entry name" value="BCTRLSENSOR"/>
</dbReference>
<dbReference type="Gene3D" id="3.30.565.10">
    <property type="entry name" value="Histidine kinase-like ATPase, C-terminal domain"/>
    <property type="match status" value="1"/>
</dbReference>
<proteinExistence type="predicted"/>
<dbReference type="Pfam" id="PF00512">
    <property type="entry name" value="HisKA"/>
    <property type="match status" value="1"/>
</dbReference>
<dbReference type="InterPro" id="IPR003661">
    <property type="entry name" value="HisK_dim/P_dom"/>
</dbReference>
<evidence type="ECO:0000256" key="8">
    <source>
        <dbReference type="ARBA" id="ARBA00022777"/>
    </source>
</evidence>
<dbReference type="InterPro" id="IPR000700">
    <property type="entry name" value="PAS-assoc_C"/>
</dbReference>
<dbReference type="SUPFAM" id="SSF47384">
    <property type="entry name" value="Homodimeric domain of signal transducing histidine kinase"/>
    <property type="match status" value="1"/>
</dbReference>
<dbReference type="PROSITE" id="PS50109">
    <property type="entry name" value="HIS_KIN"/>
    <property type="match status" value="1"/>
</dbReference>
<dbReference type="InterPro" id="IPR013656">
    <property type="entry name" value="PAS_4"/>
</dbReference>
<keyword evidence="17" id="KW-1185">Reference proteome</keyword>
<dbReference type="InterPro" id="IPR005467">
    <property type="entry name" value="His_kinase_dom"/>
</dbReference>
<evidence type="ECO:0000256" key="4">
    <source>
        <dbReference type="ARBA" id="ARBA00022475"/>
    </source>
</evidence>
<sequence length="801" mass="88762">MKKTSLFQWVWKTISKTLLVPLLILGFLCMLLFFLANEWTRQQNIHLDRVDMTLSLLGQALNEADMIDKQLLSTTQVAEIYREQTAKALQSPAPDETAYLERLQLSVQGDYQVYTDRAEGGAAIYIPADSPMTEEKLKKVFRLLTLEGLMENLKAVYPSIGEMYFNSQDSISMIYPGADGFDPTAMPDFARQVRSFQGSASALAPDTGIKWTSPRMASAGNGWTVSRVAPVYDGNLLEGVVGVDIVIGSFVNPVVNLAVPWKGFGVLIDNEGMILSMSPREETLLGLKQFIGQDTGIGNSVQGVIQTTLSGKDHVVAWSTLPDTGWKLILFTPVAGIAKNANEVSDQVSSVGIWMLGIVVVFYILVIAIFYKLLQTMTTEIVKPLIHMKRMALEISNGNYVQRYPSYSIRELQDTSVQIVKMGEQLRHTMGQLESVRTETEAAKNNLTSIVQSLDDVVIILNEDGIIVNIWSNEACNLAAPPERMIGLPFARFVEARLVEEYRGVLRQVFESGKPAQAEYRVETVQGWRWRLGRLAPIRDGDGIVRTVSVFSKDITESKELEASLVKAKEEAELASKAKSEFLSNMSHQLRTPMNAILGFAQLLEYEELNEDQAENVVEILKAGHHLLALINDVLDLSRIEAGVIHLDMELTPVLTVVEDCLGMIEPMAADKGITLQHRVSADVTGLEVTLDRKRLKDILLNLLSNAVKYNKAKGGVSIHYEQANRRLKIHISDTGYGIAPDKLEKIFDSFYRIKEVPVNEEGTGIGLPIARRLIEQMGGSIEVESAVGTGSRFSVVIPLD</sequence>
<keyword evidence="12" id="KW-1133">Transmembrane helix</keyword>
<evidence type="ECO:0000256" key="6">
    <source>
        <dbReference type="ARBA" id="ARBA00022679"/>
    </source>
</evidence>
<dbReference type="Gene3D" id="3.30.450.20">
    <property type="entry name" value="PAS domain"/>
    <property type="match status" value="2"/>
</dbReference>
<dbReference type="InterPro" id="IPR000014">
    <property type="entry name" value="PAS"/>
</dbReference>
<dbReference type="InterPro" id="IPR004358">
    <property type="entry name" value="Sig_transdc_His_kin-like_C"/>
</dbReference>
<dbReference type="SUPFAM" id="SSF55874">
    <property type="entry name" value="ATPase domain of HSP90 chaperone/DNA topoisomerase II/histidine kinase"/>
    <property type="match status" value="1"/>
</dbReference>
<evidence type="ECO:0000256" key="5">
    <source>
        <dbReference type="ARBA" id="ARBA00022553"/>
    </source>
</evidence>
<keyword evidence="6" id="KW-0808">Transferase</keyword>
<keyword evidence="9" id="KW-0067">ATP-binding</keyword>
<dbReference type="SMART" id="SM00387">
    <property type="entry name" value="HATPase_c"/>
    <property type="match status" value="1"/>
</dbReference>
<keyword evidence="4" id="KW-1003">Cell membrane</keyword>
<comment type="catalytic activity">
    <reaction evidence="1">
        <text>ATP + protein L-histidine = ADP + protein N-phospho-L-histidine.</text>
        <dbReference type="EC" id="2.7.13.3"/>
    </reaction>
</comment>
<keyword evidence="10" id="KW-0902">Two-component regulatory system</keyword>
<evidence type="ECO:0000256" key="10">
    <source>
        <dbReference type="ARBA" id="ARBA00023012"/>
    </source>
</evidence>
<comment type="subcellular location">
    <subcellularLocation>
        <location evidence="2">Cell membrane</location>
        <topology evidence="2">Multi-pass membrane protein</topology>
    </subcellularLocation>
</comment>
<keyword evidence="11 12" id="KW-0472">Membrane</keyword>
<evidence type="ECO:0000256" key="2">
    <source>
        <dbReference type="ARBA" id="ARBA00004651"/>
    </source>
</evidence>
<dbReference type="GO" id="GO:0016301">
    <property type="term" value="F:kinase activity"/>
    <property type="evidence" value="ECO:0007669"/>
    <property type="project" value="UniProtKB-KW"/>
</dbReference>
<dbReference type="InterPro" id="IPR003660">
    <property type="entry name" value="HAMP_dom"/>
</dbReference>
<evidence type="ECO:0000256" key="1">
    <source>
        <dbReference type="ARBA" id="ARBA00000085"/>
    </source>
</evidence>
<feature type="domain" description="HAMP" evidence="15">
    <location>
        <begin position="379"/>
        <end position="431"/>
    </location>
</feature>
<dbReference type="InterPro" id="IPR036097">
    <property type="entry name" value="HisK_dim/P_sf"/>
</dbReference>
<keyword evidence="8 16" id="KW-0418">Kinase</keyword>
<evidence type="ECO:0000259" key="15">
    <source>
        <dbReference type="PROSITE" id="PS50885"/>
    </source>
</evidence>
<keyword evidence="7" id="KW-0547">Nucleotide-binding</keyword>
<organism evidence="16 17">
    <name type="scientific">Cohnella cellulosilytica</name>
    <dbReference type="NCBI Taxonomy" id="986710"/>
    <lineage>
        <taxon>Bacteria</taxon>
        <taxon>Bacillati</taxon>
        <taxon>Bacillota</taxon>
        <taxon>Bacilli</taxon>
        <taxon>Bacillales</taxon>
        <taxon>Paenibacillaceae</taxon>
        <taxon>Cohnella</taxon>
    </lineage>
</organism>
<dbReference type="EC" id="2.7.13.3" evidence="3"/>
<gene>
    <name evidence="16" type="ORF">ACFQMJ_26655</name>
</gene>
<dbReference type="PROSITE" id="PS50885">
    <property type="entry name" value="HAMP"/>
    <property type="match status" value="1"/>
</dbReference>
<dbReference type="RefSeq" id="WP_378048474.1">
    <property type="nucleotide sequence ID" value="NZ_JBHMDN010000017.1"/>
</dbReference>
<dbReference type="CDD" id="cd00130">
    <property type="entry name" value="PAS"/>
    <property type="match status" value="1"/>
</dbReference>
<dbReference type="SUPFAM" id="SSF55785">
    <property type="entry name" value="PYP-like sensor domain (PAS domain)"/>
    <property type="match status" value="1"/>
</dbReference>
<feature type="domain" description="PAC" evidence="14">
    <location>
        <begin position="516"/>
        <end position="567"/>
    </location>
</feature>
<feature type="transmembrane region" description="Helical" evidence="12">
    <location>
        <begin position="351"/>
        <end position="374"/>
    </location>
</feature>
<dbReference type="Proteomes" id="UP001596378">
    <property type="component" value="Unassembled WGS sequence"/>
</dbReference>
<dbReference type="SMART" id="SM00388">
    <property type="entry name" value="HisKA"/>
    <property type="match status" value="1"/>
</dbReference>
<dbReference type="InterPro" id="IPR036890">
    <property type="entry name" value="HATPase_C_sf"/>
</dbReference>